<dbReference type="GO" id="GO:0005886">
    <property type="term" value="C:plasma membrane"/>
    <property type="evidence" value="ECO:0007669"/>
    <property type="project" value="UniProtKB-SubCell"/>
</dbReference>
<dbReference type="EMBL" id="BGPR01002110">
    <property type="protein sequence ID" value="GBM67893.1"/>
    <property type="molecule type" value="Genomic_DNA"/>
</dbReference>
<accession>A0A4Y2HRV1</accession>
<feature type="transmembrane region" description="Helical" evidence="7">
    <location>
        <begin position="119"/>
        <end position="138"/>
    </location>
</feature>
<evidence type="ECO:0000256" key="3">
    <source>
        <dbReference type="ARBA" id="ARBA00022475"/>
    </source>
</evidence>
<feature type="transmembrane region" description="Helical" evidence="7">
    <location>
        <begin position="285"/>
        <end position="305"/>
    </location>
</feature>
<dbReference type="Proteomes" id="UP000499080">
    <property type="component" value="Unassembled WGS sequence"/>
</dbReference>
<feature type="transmembrane region" description="Helical" evidence="7">
    <location>
        <begin position="341"/>
        <end position="366"/>
    </location>
</feature>
<keyword evidence="9" id="KW-1185">Reference proteome</keyword>
<keyword evidence="5 7" id="KW-1133">Transmembrane helix</keyword>
<evidence type="ECO:0000313" key="9">
    <source>
        <dbReference type="Proteomes" id="UP000499080"/>
    </source>
</evidence>
<evidence type="ECO:0000256" key="2">
    <source>
        <dbReference type="ARBA" id="ARBA00008789"/>
    </source>
</evidence>
<dbReference type="GO" id="GO:0043652">
    <property type="term" value="P:engulfment of apoptotic cell"/>
    <property type="evidence" value="ECO:0007669"/>
    <property type="project" value="TreeGrafter"/>
</dbReference>
<evidence type="ECO:0000256" key="4">
    <source>
        <dbReference type="ARBA" id="ARBA00022692"/>
    </source>
</evidence>
<feature type="transmembrane region" description="Helical" evidence="7">
    <location>
        <begin position="51"/>
        <end position="76"/>
    </location>
</feature>
<name>A0A4Y2HRV1_ARAVE</name>
<keyword evidence="4 7" id="KW-0812">Transmembrane</keyword>
<dbReference type="GO" id="GO:1902742">
    <property type="term" value="P:apoptotic process involved in development"/>
    <property type="evidence" value="ECO:0007669"/>
    <property type="project" value="TreeGrafter"/>
</dbReference>
<sequence length="415" mass="47542">MNVQESPDHIEYIRTEGDCKSWSNEETEELNSSLKICCIPLPRRLFLFAKYVAPTLILLFSFAADIFSGVAVAVSHYRDNHIWWFSLTIVFICAPAVMFIAHAILVTITNPEVHFKKKLLWIVLYICTGAGCLLWPLWGYVKKLVYAIRAITDEENSTVHLEKFHSAGSGSFSDKMHEMLKAFLQSAPQLLLQMYILISSSPGEQDQYTIVTEVISIIFSLNSLTIVIVHFEVNSKHHPSRTATTPEQSQEVSDLCCVIVEYLWWMCSITARVLALAFFATVFKFWVFIICAIHAATISTCLIFNHPNYSLNNFVIAIFMGLVYIFCFVEYKVDFGMLGRVVGLYILYYAFTFSQNVCMVLSAYFLSSGVYPYHLPVVITHFVLFFLGIFFMLFYLGLLRPFYLYLLKKARPPVE</sequence>
<evidence type="ECO:0000256" key="1">
    <source>
        <dbReference type="ARBA" id="ARBA00004651"/>
    </source>
</evidence>
<dbReference type="Pfam" id="PF09815">
    <property type="entry name" value="XK-related"/>
    <property type="match status" value="1"/>
</dbReference>
<evidence type="ECO:0000256" key="6">
    <source>
        <dbReference type="ARBA" id="ARBA00023136"/>
    </source>
</evidence>
<dbReference type="OrthoDB" id="8190653at2759"/>
<reference evidence="8 9" key="1">
    <citation type="journal article" date="2019" name="Sci. Rep.">
        <title>Orb-weaving spider Araneus ventricosus genome elucidates the spidroin gene catalogue.</title>
        <authorList>
            <person name="Kono N."/>
            <person name="Nakamura H."/>
            <person name="Ohtoshi R."/>
            <person name="Moran D.A.P."/>
            <person name="Shinohara A."/>
            <person name="Yoshida Y."/>
            <person name="Fujiwara M."/>
            <person name="Mori M."/>
            <person name="Tomita M."/>
            <person name="Arakawa K."/>
        </authorList>
    </citation>
    <scope>NUCLEOTIDE SEQUENCE [LARGE SCALE GENOMIC DNA]</scope>
</reference>
<keyword evidence="6 7" id="KW-0472">Membrane</keyword>
<dbReference type="AlphaFoldDB" id="A0A4Y2HRV1"/>
<comment type="caution">
    <text evidence="8">The sequence shown here is derived from an EMBL/GenBank/DDBJ whole genome shotgun (WGS) entry which is preliminary data.</text>
</comment>
<dbReference type="PANTHER" id="PTHR16024:SF6">
    <property type="entry name" value="XK-RELATED PROTEIN"/>
    <property type="match status" value="1"/>
</dbReference>
<evidence type="ECO:0000256" key="7">
    <source>
        <dbReference type="RuleBase" id="RU910716"/>
    </source>
</evidence>
<proteinExistence type="inferred from homology"/>
<feature type="transmembrane region" description="Helical" evidence="7">
    <location>
        <begin position="82"/>
        <end position="107"/>
    </location>
</feature>
<dbReference type="GO" id="GO:0070782">
    <property type="term" value="P:phosphatidylserine exposure on apoptotic cell surface"/>
    <property type="evidence" value="ECO:0007669"/>
    <property type="project" value="TreeGrafter"/>
</dbReference>
<organism evidence="8 9">
    <name type="scientific">Araneus ventricosus</name>
    <name type="common">Orbweaver spider</name>
    <name type="synonym">Epeira ventricosa</name>
    <dbReference type="NCBI Taxonomy" id="182803"/>
    <lineage>
        <taxon>Eukaryota</taxon>
        <taxon>Metazoa</taxon>
        <taxon>Ecdysozoa</taxon>
        <taxon>Arthropoda</taxon>
        <taxon>Chelicerata</taxon>
        <taxon>Arachnida</taxon>
        <taxon>Araneae</taxon>
        <taxon>Araneomorphae</taxon>
        <taxon>Entelegynae</taxon>
        <taxon>Araneoidea</taxon>
        <taxon>Araneidae</taxon>
        <taxon>Araneus</taxon>
    </lineage>
</organism>
<dbReference type="InterPro" id="IPR050895">
    <property type="entry name" value="XK-related_scramblase"/>
</dbReference>
<dbReference type="PANTHER" id="PTHR16024">
    <property type="entry name" value="XK-RELATED PROTEIN"/>
    <property type="match status" value="1"/>
</dbReference>
<feature type="transmembrane region" description="Helical" evidence="7">
    <location>
        <begin position="378"/>
        <end position="399"/>
    </location>
</feature>
<dbReference type="InterPro" id="IPR018629">
    <property type="entry name" value="XK-rel"/>
</dbReference>
<feature type="transmembrane region" description="Helical" evidence="7">
    <location>
        <begin position="311"/>
        <end position="329"/>
    </location>
</feature>
<keyword evidence="3" id="KW-1003">Cell membrane</keyword>
<protein>
    <recommendedName>
        <fullName evidence="7">XK-related protein</fullName>
    </recommendedName>
</protein>
<comment type="similarity">
    <text evidence="2 7">Belongs to the XK family.</text>
</comment>
<comment type="subcellular location">
    <subcellularLocation>
        <location evidence="1">Cell membrane</location>
        <topology evidence="1">Multi-pass membrane protein</topology>
    </subcellularLocation>
    <subcellularLocation>
        <location evidence="7">Membrane</location>
        <topology evidence="7">Multi-pass membrane protein</topology>
    </subcellularLocation>
</comment>
<evidence type="ECO:0000313" key="8">
    <source>
        <dbReference type="EMBL" id="GBM67893.1"/>
    </source>
</evidence>
<gene>
    <name evidence="8" type="ORF">AVEN_150314_1</name>
</gene>
<evidence type="ECO:0000256" key="5">
    <source>
        <dbReference type="ARBA" id="ARBA00022989"/>
    </source>
</evidence>